<evidence type="ECO:0008006" key="5">
    <source>
        <dbReference type="Google" id="ProtNLM"/>
    </source>
</evidence>
<keyword evidence="1" id="KW-0812">Transmembrane</keyword>
<keyword evidence="1" id="KW-0472">Membrane</keyword>
<protein>
    <recommendedName>
        <fullName evidence="5">Ferrochelatase</fullName>
    </recommendedName>
</protein>
<organism evidence="3 4">
    <name type="scientific">Brevundimonas denitrificans</name>
    <dbReference type="NCBI Taxonomy" id="1443434"/>
    <lineage>
        <taxon>Bacteria</taxon>
        <taxon>Pseudomonadati</taxon>
        <taxon>Pseudomonadota</taxon>
        <taxon>Alphaproteobacteria</taxon>
        <taxon>Caulobacterales</taxon>
        <taxon>Caulobacteraceae</taxon>
        <taxon>Brevundimonas</taxon>
    </lineage>
</organism>
<reference evidence="4" key="1">
    <citation type="journal article" date="2019" name="Int. J. Syst. Evol. Microbiol.">
        <title>The Global Catalogue of Microorganisms (GCM) 10K type strain sequencing project: providing services to taxonomists for standard genome sequencing and annotation.</title>
        <authorList>
            <consortium name="The Broad Institute Genomics Platform"/>
            <consortium name="The Broad Institute Genome Sequencing Center for Infectious Disease"/>
            <person name="Wu L."/>
            <person name="Ma J."/>
        </authorList>
    </citation>
    <scope>NUCLEOTIDE SEQUENCE [LARGE SCALE GENOMIC DNA]</scope>
    <source>
        <strain evidence="4">NBRC 110107</strain>
    </source>
</reference>
<evidence type="ECO:0000313" key="3">
    <source>
        <dbReference type="EMBL" id="GLS01128.1"/>
    </source>
</evidence>
<feature type="chain" id="PRO_5046224357" description="Ferrochelatase" evidence="2">
    <location>
        <begin position="22"/>
        <end position="75"/>
    </location>
</feature>
<name>A0ABQ6BMM1_9CAUL</name>
<evidence type="ECO:0000256" key="2">
    <source>
        <dbReference type="SAM" id="SignalP"/>
    </source>
</evidence>
<proteinExistence type="predicted"/>
<keyword evidence="2" id="KW-0732">Signal</keyword>
<evidence type="ECO:0000313" key="4">
    <source>
        <dbReference type="Proteomes" id="UP001156921"/>
    </source>
</evidence>
<gene>
    <name evidence="3" type="ORF">GCM10007859_11390</name>
</gene>
<dbReference type="Proteomes" id="UP001156921">
    <property type="component" value="Unassembled WGS sequence"/>
</dbReference>
<feature type="transmembrane region" description="Helical" evidence="1">
    <location>
        <begin position="43"/>
        <end position="68"/>
    </location>
</feature>
<keyword evidence="1" id="KW-1133">Transmembrane helix</keyword>
<sequence length="75" mass="7182">MKKTIAAVAAGALLVATQAMATTQASAKGGDRVGPQSGASSELAGGVAPGLIFAAITVASFAIFIAAADDDSESD</sequence>
<comment type="caution">
    <text evidence="3">The sequence shown here is derived from an EMBL/GenBank/DDBJ whole genome shotgun (WGS) entry which is preliminary data.</text>
</comment>
<accession>A0ABQ6BMM1</accession>
<evidence type="ECO:0000256" key="1">
    <source>
        <dbReference type="SAM" id="Phobius"/>
    </source>
</evidence>
<feature type="signal peptide" evidence="2">
    <location>
        <begin position="1"/>
        <end position="21"/>
    </location>
</feature>
<keyword evidence="4" id="KW-1185">Reference proteome</keyword>
<dbReference type="EMBL" id="BSOY01000018">
    <property type="protein sequence ID" value="GLS01128.1"/>
    <property type="molecule type" value="Genomic_DNA"/>
</dbReference>